<keyword evidence="1" id="KW-1133">Transmembrane helix</keyword>
<proteinExistence type="predicted"/>
<comment type="caution">
    <text evidence="2">The sequence shown here is derived from an EMBL/GenBank/DDBJ whole genome shotgun (WGS) entry which is preliminary data.</text>
</comment>
<evidence type="ECO:0000313" key="2">
    <source>
        <dbReference type="EMBL" id="KXA94423.1"/>
    </source>
</evidence>
<dbReference type="AlphaFoldDB" id="A0A133UJQ0"/>
<reference evidence="2 3" key="1">
    <citation type="journal article" date="2016" name="Sci. Rep.">
        <title>Metabolic traits of an uncultured archaeal lineage -MSBL1- from brine pools of the Red Sea.</title>
        <authorList>
            <person name="Mwirichia R."/>
            <person name="Alam I."/>
            <person name="Rashid M."/>
            <person name="Vinu M."/>
            <person name="Ba-Alawi W."/>
            <person name="Anthony Kamau A."/>
            <person name="Kamanda Ngugi D."/>
            <person name="Goker M."/>
            <person name="Klenk H.P."/>
            <person name="Bajic V."/>
            <person name="Stingl U."/>
        </authorList>
    </citation>
    <scope>NUCLEOTIDE SEQUENCE [LARGE SCALE GENOMIC DNA]</scope>
    <source>
        <strain evidence="2">SCGC-AAA259I09</strain>
    </source>
</reference>
<protein>
    <submittedName>
        <fullName evidence="2">Uncharacterized protein</fullName>
    </submittedName>
</protein>
<accession>A0A133UJQ0</accession>
<dbReference type="Proteomes" id="UP000070463">
    <property type="component" value="Unassembled WGS sequence"/>
</dbReference>
<evidence type="ECO:0000313" key="3">
    <source>
        <dbReference type="Proteomes" id="UP000070463"/>
    </source>
</evidence>
<gene>
    <name evidence="2" type="ORF">AKJ37_07615</name>
</gene>
<keyword evidence="3" id="KW-1185">Reference proteome</keyword>
<keyword evidence="1" id="KW-0812">Transmembrane</keyword>
<keyword evidence="1" id="KW-0472">Membrane</keyword>
<organism evidence="2 3">
    <name type="scientific">candidate division MSBL1 archaeon SCGC-AAA259I09</name>
    <dbReference type="NCBI Taxonomy" id="1698267"/>
    <lineage>
        <taxon>Archaea</taxon>
        <taxon>Methanobacteriati</taxon>
        <taxon>Methanobacteriota</taxon>
        <taxon>candidate division MSBL1</taxon>
    </lineage>
</organism>
<dbReference type="EMBL" id="LHXR01000186">
    <property type="protein sequence ID" value="KXA94423.1"/>
    <property type="molecule type" value="Genomic_DNA"/>
</dbReference>
<evidence type="ECO:0000256" key="1">
    <source>
        <dbReference type="SAM" id="Phobius"/>
    </source>
</evidence>
<sequence>MVREYDIRQKLGLFIGIITFFIFLIDWYEGILQRKDAVYFRTPPIPVCGGVDLPPPPTPRCARLPKNYHHQTKNYQEDKKITVDRWGGFTNGLEVAAEDLKGSPP</sequence>
<name>A0A133UJQ0_9EURY</name>
<feature type="transmembrane region" description="Helical" evidence="1">
    <location>
        <begin position="12"/>
        <end position="28"/>
    </location>
</feature>